<feature type="compositionally biased region" description="Basic and acidic residues" evidence="1">
    <location>
        <begin position="134"/>
        <end position="146"/>
    </location>
</feature>
<feature type="compositionally biased region" description="Low complexity" evidence="1">
    <location>
        <begin position="288"/>
        <end position="297"/>
    </location>
</feature>
<feature type="compositionally biased region" description="Basic residues" evidence="1">
    <location>
        <begin position="105"/>
        <end position="133"/>
    </location>
</feature>
<feature type="non-terminal residue" evidence="2">
    <location>
        <position position="1"/>
    </location>
</feature>
<organism evidence="2">
    <name type="scientific">uncultured Thermomicrobiales bacterium</name>
    <dbReference type="NCBI Taxonomy" id="1645740"/>
    <lineage>
        <taxon>Bacteria</taxon>
        <taxon>Pseudomonadati</taxon>
        <taxon>Thermomicrobiota</taxon>
        <taxon>Thermomicrobia</taxon>
        <taxon>Thermomicrobiales</taxon>
        <taxon>environmental samples</taxon>
    </lineage>
</organism>
<feature type="region of interest" description="Disordered" evidence="1">
    <location>
        <begin position="70"/>
        <end position="246"/>
    </location>
</feature>
<sequence>GCTADDGAAVSAVAAGGTGPGRSVRAGAAARRRGTVPLLRLHHRRGAGGRGGVPGLRVGRSDRLARDWGIAGGGGADRPLGAVRGLPAGSRPGTAVRDALLAGGRGRRAGPRRPRDPPRRRRPTGGPVRRHRARPDAGARFRDRPGRLPRAGRVPPARLRDGLRRRRAVRDRHRRGGPGRGPDARDRRTTGPRPTPPPLARLRGGAGHALEGDPRRGLVGPGAHRPLAHGRGPRRRAALPHRRPGLPLQRRLLLGVLRGRGAGRAAWHPGGRDRRRAQLRDPTRSAARLLRPRPLLPVADGRARLPAAPRPLRRPAREAPDVPGAGWMDGGGAAGGRGRGM</sequence>
<evidence type="ECO:0000256" key="1">
    <source>
        <dbReference type="SAM" id="MobiDB-lite"/>
    </source>
</evidence>
<feature type="compositionally biased region" description="Gly residues" evidence="1">
    <location>
        <begin position="327"/>
        <end position="341"/>
    </location>
</feature>
<gene>
    <name evidence="2" type="ORF">AVDCRST_MAG73-1758</name>
</gene>
<feature type="compositionally biased region" description="Low complexity" evidence="1">
    <location>
        <begin position="1"/>
        <end position="15"/>
    </location>
</feature>
<feature type="region of interest" description="Disordered" evidence="1">
    <location>
        <begin position="262"/>
        <end position="341"/>
    </location>
</feature>
<proteinExistence type="predicted"/>
<feature type="non-terminal residue" evidence="2">
    <location>
        <position position="341"/>
    </location>
</feature>
<dbReference type="EMBL" id="CADCWE010000110">
    <property type="protein sequence ID" value="CAA9539385.1"/>
    <property type="molecule type" value="Genomic_DNA"/>
</dbReference>
<reference evidence="2" key="1">
    <citation type="submission" date="2020-02" db="EMBL/GenBank/DDBJ databases">
        <authorList>
            <person name="Meier V. D."/>
        </authorList>
    </citation>
    <scope>NUCLEOTIDE SEQUENCE</scope>
    <source>
        <strain evidence="2">AVDCRST_MAG73</strain>
    </source>
</reference>
<feature type="compositionally biased region" description="Basic and acidic residues" evidence="1">
    <location>
        <begin position="270"/>
        <end position="283"/>
    </location>
</feature>
<dbReference type="AlphaFoldDB" id="A0A6J4U3I0"/>
<feature type="region of interest" description="Disordered" evidence="1">
    <location>
        <begin position="1"/>
        <end position="30"/>
    </location>
</feature>
<feature type="compositionally biased region" description="Basic residues" evidence="1">
    <location>
        <begin position="163"/>
        <end position="177"/>
    </location>
</feature>
<protein>
    <submittedName>
        <fullName evidence="2">GH43 / GH43_30 / GH43_32 / GH43_33 / GH43_8</fullName>
    </submittedName>
</protein>
<name>A0A6J4U3I0_9BACT</name>
<evidence type="ECO:0000313" key="2">
    <source>
        <dbReference type="EMBL" id="CAA9539385.1"/>
    </source>
</evidence>
<feature type="compositionally biased region" description="Basic residues" evidence="1">
    <location>
        <begin position="226"/>
        <end position="244"/>
    </location>
</feature>
<accession>A0A6J4U3I0</accession>